<dbReference type="AlphaFoldDB" id="A0AAQ2UTN5"/>
<keyword evidence="1" id="KW-0812">Transmembrane</keyword>
<accession>A0AAQ2UTN5</accession>
<feature type="transmembrane region" description="Helical" evidence="1">
    <location>
        <begin position="21"/>
        <end position="43"/>
    </location>
</feature>
<evidence type="ECO:0000313" key="2">
    <source>
        <dbReference type="EMBL" id="VDB97007.1"/>
    </source>
</evidence>
<evidence type="ECO:0000313" key="3">
    <source>
        <dbReference type="Proteomes" id="UP000294726"/>
    </source>
</evidence>
<dbReference type="EMBL" id="LR031358">
    <property type="protein sequence ID" value="VDB97007.1"/>
    <property type="molecule type" value="Genomic_DNA"/>
</dbReference>
<name>A0AAQ2UTN5_OENOE</name>
<keyword evidence="1" id="KW-0472">Membrane</keyword>
<sequence>MLNFKGQLIDASMQGQIHSSIFEFLLAMTIYIIVFVLGSVIFFKQEDF</sequence>
<gene>
    <name evidence="2" type="ORF">OENI_0089</name>
</gene>
<protein>
    <submittedName>
        <fullName evidence="2">Uncharacterized protein</fullName>
    </submittedName>
</protein>
<evidence type="ECO:0000256" key="1">
    <source>
        <dbReference type="SAM" id="Phobius"/>
    </source>
</evidence>
<organism evidence="2 3">
    <name type="scientific">Oenococcus oeni</name>
    <name type="common">Leuconostoc oenos</name>
    <dbReference type="NCBI Taxonomy" id="1247"/>
    <lineage>
        <taxon>Bacteria</taxon>
        <taxon>Bacillati</taxon>
        <taxon>Bacillota</taxon>
        <taxon>Bacilli</taxon>
        <taxon>Lactobacillales</taxon>
        <taxon>Lactobacillaceae</taxon>
        <taxon>Oenococcus</taxon>
    </lineage>
</organism>
<proteinExistence type="predicted"/>
<keyword evidence="1" id="KW-1133">Transmembrane helix</keyword>
<reference evidence="2 3" key="1">
    <citation type="submission" date="2018-08" db="EMBL/GenBank/DDBJ databases">
        <authorList>
            <person name="Lorentzen P. G. S. M."/>
        </authorList>
    </citation>
    <scope>NUCLEOTIDE SEQUENCE [LARGE SCALE GENOMIC DNA]</scope>
    <source>
        <strain evidence="2 3">CRBO_1381</strain>
    </source>
</reference>
<dbReference type="Proteomes" id="UP000294726">
    <property type="component" value="Chromosome"/>
</dbReference>